<accession>A0A0T6LYC9</accession>
<protein>
    <recommendedName>
        <fullName evidence="4">DUF2516 family protein</fullName>
    </recommendedName>
</protein>
<dbReference type="EMBL" id="LLZU01000002">
    <property type="protein sequence ID" value="KRV51131.1"/>
    <property type="molecule type" value="Genomic_DNA"/>
</dbReference>
<dbReference type="RefSeq" id="WP_018386445.1">
    <property type="nucleotide sequence ID" value="NZ_LLZU01000002.1"/>
</dbReference>
<proteinExistence type="predicted"/>
<dbReference type="InterPro" id="IPR019662">
    <property type="entry name" value="DUF2516"/>
</dbReference>
<sequence>MTWSLAQGDAALRFDEALYVVGFVLFLFKLFTLIDASARRKDAFVAADKQTKPFWLIILGLFTAADGIFAALYNGFDPLGILPIIGLIAAIVYVVDVRPALKQVTGGRKGGRGPSGRW</sequence>
<dbReference type="OrthoDB" id="5191769at2"/>
<keyword evidence="3" id="KW-1185">Reference proteome</keyword>
<dbReference type="AlphaFoldDB" id="A0A0T6LYC9"/>
<feature type="transmembrane region" description="Helical" evidence="1">
    <location>
        <begin position="17"/>
        <end position="34"/>
    </location>
</feature>
<evidence type="ECO:0000313" key="2">
    <source>
        <dbReference type="EMBL" id="KRV51131.1"/>
    </source>
</evidence>
<evidence type="ECO:0008006" key="4">
    <source>
        <dbReference type="Google" id="ProtNLM"/>
    </source>
</evidence>
<feature type="transmembrane region" description="Helical" evidence="1">
    <location>
        <begin position="79"/>
        <end position="95"/>
    </location>
</feature>
<reference evidence="2 3" key="1">
    <citation type="submission" date="2015-10" db="EMBL/GenBank/DDBJ databases">
        <title>Draft genome sequence of pyrrolomycin-producing Streptomyces vitaminophilus.</title>
        <authorList>
            <person name="Graham D.E."/>
            <person name="Mahan K.M."/>
            <person name="Klingeman D.M."/>
            <person name="Hettich R.L."/>
            <person name="Parry R.J."/>
        </authorList>
    </citation>
    <scope>NUCLEOTIDE SEQUENCE [LARGE SCALE GENOMIC DNA]</scope>
    <source>
        <strain evidence="2 3">ATCC 31673</strain>
    </source>
</reference>
<evidence type="ECO:0000256" key="1">
    <source>
        <dbReference type="SAM" id="Phobius"/>
    </source>
</evidence>
<gene>
    <name evidence="2" type="ORF">AQ490_02750</name>
</gene>
<keyword evidence="1" id="KW-0812">Transmembrane</keyword>
<dbReference type="Proteomes" id="UP000050867">
    <property type="component" value="Unassembled WGS sequence"/>
</dbReference>
<name>A0A0T6LYC9_WENVI</name>
<dbReference type="Pfam" id="PF10724">
    <property type="entry name" value="DUF2516"/>
    <property type="match status" value="1"/>
</dbReference>
<keyword evidence="1" id="KW-0472">Membrane</keyword>
<evidence type="ECO:0000313" key="3">
    <source>
        <dbReference type="Proteomes" id="UP000050867"/>
    </source>
</evidence>
<organism evidence="2 3">
    <name type="scientific">Wenjunlia vitaminophila</name>
    <name type="common">Streptomyces vitaminophilus</name>
    <dbReference type="NCBI Taxonomy" id="76728"/>
    <lineage>
        <taxon>Bacteria</taxon>
        <taxon>Bacillati</taxon>
        <taxon>Actinomycetota</taxon>
        <taxon>Actinomycetes</taxon>
        <taxon>Kitasatosporales</taxon>
        <taxon>Streptomycetaceae</taxon>
        <taxon>Wenjunlia</taxon>
    </lineage>
</organism>
<comment type="caution">
    <text evidence="2">The sequence shown here is derived from an EMBL/GenBank/DDBJ whole genome shotgun (WGS) entry which is preliminary data.</text>
</comment>
<keyword evidence="1" id="KW-1133">Transmembrane helix</keyword>
<dbReference type="STRING" id="76728.AQ490_02750"/>
<feature type="transmembrane region" description="Helical" evidence="1">
    <location>
        <begin position="54"/>
        <end position="73"/>
    </location>
</feature>